<organism evidence="1 2">
    <name type="scientific">Lusitaniella coriacea LEGE 07157</name>
    <dbReference type="NCBI Taxonomy" id="945747"/>
    <lineage>
        <taxon>Bacteria</taxon>
        <taxon>Bacillati</taxon>
        <taxon>Cyanobacteriota</taxon>
        <taxon>Cyanophyceae</taxon>
        <taxon>Spirulinales</taxon>
        <taxon>Lusitaniellaceae</taxon>
        <taxon>Lusitaniella</taxon>
    </lineage>
</organism>
<dbReference type="PANTHER" id="PTHR10098">
    <property type="entry name" value="RAPSYN-RELATED"/>
    <property type="match status" value="1"/>
</dbReference>
<dbReference type="EMBL" id="JADEWZ010000075">
    <property type="protein sequence ID" value="MBE9119038.1"/>
    <property type="molecule type" value="Genomic_DNA"/>
</dbReference>
<dbReference type="InterPro" id="IPR019734">
    <property type="entry name" value="TPR_rpt"/>
</dbReference>
<comment type="caution">
    <text evidence="1">The sequence shown here is derived from an EMBL/GenBank/DDBJ whole genome shotgun (WGS) entry which is preliminary data.</text>
</comment>
<name>A0A8J7IXX0_9CYAN</name>
<dbReference type="SMART" id="SM00028">
    <property type="entry name" value="TPR"/>
    <property type="match status" value="3"/>
</dbReference>
<dbReference type="InterPro" id="IPR011990">
    <property type="entry name" value="TPR-like_helical_dom_sf"/>
</dbReference>
<sequence length="671" mass="75914">MTRNAPLFIAVTKTASPETATLNLQAYQRLQLSLLLGLRRQILIAVCDNSQLRDHLAQQLHDELEKPPRYPHLVSLDLNLENPAFLTQVGQWLKQYPQAQHSKVPCTFQILGIEKLTRQPAIVQRRFLRHLQTIARYLPQLNINLLLWLPRPWFHNVKQSVPEFWRWRTGIFEFEGELMVPPAIQSAIEVLKESLQGIPAKIEDVPESSAIPLSARQGTTSKEGAFPLIKSLKTPRIKEVPAPKLPASEPSETVQPPVERMSLEEIERLEQENYPPETIAAAFIELGNTYRDRVSGGKGDSETLSYAIQAYERGLQWSEDDAPMVANILNDLGNFYWMRSRNGGKLPETLADLEQAVQYYQAAAEKLGSPEAAPGQYAMIQNNLGAAYSDLSRYGESADWLQLSISAYEEALRYRPAAVDPQKYGSTQNNLGTAYWHLAQYQDPLNHLKRAIASYEESLTYYSPETASMQWAMIQNNLGTAYWNLAQYEQPEQCLQRSIECYQASLQYRTPETVPAAHAATQNNLGTTYWHLSELEGMPPEQQQESLERAIAAYQFALSVAEELAHQDPPIPVNFDLAATYNNLGLVRYQLATNDEFSIEIPRKDEYLEAALKNHIQAATLVESPSETYNTTINYMVRAIRLFYQKGDLVGQNRALSLVPGQFLPAILPRL</sequence>
<evidence type="ECO:0000313" key="2">
    <source>
        <dbReference type="Proteomes" id="UP000654482"/>
    </source>
</evidence>
<dbReference type="SUPFAM" id="SSF48452">
    <property type="entry name" value="TPR-like"/>
    <property type="match status" value="2"/>
</dbReference>
<keyword evidence="2" id="KW-1185">Reference proteome</keyword>
<protein>
    <submittedName>
        <fullName evidence="1">Tetratricopeptide repeat protein</fullName>
    </submittedName>
</protein>
<proteinExistence type="predicted"/>
<gene>
    <name evidence="1" type="ORF">IQ249_24415</name>
</gene>
<dbReference type="AlphaFoldDB" id="A0A8J7IXX0"/>
<dbReference type="Gene3D" id="1.25.40.10">
    <property type="entry name" value="Tetratricopeptide repeat domain"/>
    <property type="match status" value="2"/>
</dbReference>
<dbReference type="RefSeq" id="WP_194032130.1">
    <property type="nucleotide sequence ID" value="NZ_JADEWZ010000075.1"/>
</dbReference>
<dbReference type="PANTHER" id="PTHR10098:SF108">
    <property type="entry name" value="TETRATRICOPEPTIDE REPEAT PROTEIN 28"/>
    <property type="match status" value="1"/>
</dbReference>
<evidence type="ECO:0000313" key="1">
    <source>
        <dbReference type="EMBL" id="MBE9119038.1"/>
    </source>
</evidence>
<dbReference type="Proteomes" id="UP000654482">
    <property type="component" value="Unassembled WGS sequence"/>
</dbReference>
<accession>A0A8J7IXX0</accession>
<reference evidence="1" key="1">
    <citation type="submission" date="2020-10" db="EMBL/GenBank/DDBJ databases">
        <authorList>
            <person name="Castelo-Branco R."/>
            <person name="Eusebio N."/>
            <person name="Adriana R."/>
            <person name="Vieira A."/>
            <person name="Brugerolle De Fraissinette N."/>
            <person name="Rezende De Castro R."/>
            <person name="Schneider M.P."/>
            <person name="Vasconcelos V."/>
            <person name="Leao P.N."/>
        </authorList>
    </citation>
    <scope>NUCLEOTIDE SEQUENCE</scope>
    <source>
        <strain evidence="1">LEGE 07157</strain>
    </source>
</reference>
<dbReference type="Pfam" id="PF13374">
    <property type="entry name" value="TPR_10"/>
    <property type="match status" value="3"/>
</dbReference>